<dbReference type="EMBL" id="HACA01014364">
    <property type="protein sequence ID" value="CDW31725.1"/>
    <property type="molecule type" value="Transcribed_RNA"/>
</dbReference>
<name>A0A0K2U0U3_LEPSM</name>
<organism evidence="1">
    <name type="scientific">Lepeophtheirus salmonis</name>
    <name type="common">Salmon louse</name>
    <name type="synonym">Caligus salmonis</name>
    <dbReference type="NCBI Taxonomy" id="72036"/>
    <lineage>
        <taxon>Eukaryota</taxon>
        <taxon>Metazoa</taxon>
        <taxon>Ecdysozoa</taxon>
        <taxon>Arthropoda</taxon>
        <taxon>Crustacea</taxon>
        <taxon>Multicrustacea</taxon>
        <taxon>Hexanauplia</taxon>
        <taxon>Copepoda</taxon>
        <taxon>Siphonostomatoida</taxon>
        <taxon>Caligidae</taxon>
        <taxon>Lepeophtheirus</taxon>
    </lineage>
</organism>
<sequence length="31" mass="3796">MIHVSSVLTKRRLMSYRLFWNSFKPALQHFT</sequence>
<evidence type="ECO:0000313" key="1">
    <source>
        <dbReference type="EMBL" id="CDW31725.1"/>
    </source>
</evidence>
<reference evidence="1" key="1">
    <citation type="submission" date="2014-05" db="EMBL/GenBank/DDBJ databases">
        <authorList>
            <person name="Chronopoulou M."/>
        </authorList>
    </citation>
    <scope>NUCLEOTIDE SEQUENCE</scope>
    <source>
        <tissue evidence="1">Whole organism</tissue>
    </source>
</reference>
<accession>A0A0K2U0U3</accession>
<protein>
    <submittedName>
        <fullName evidence="1">Uncharacterized protein</fullName>
    </submittedName>
</protein>
<dbReference type="AlphaFoldDB" id="A0A0K2U0U3"/>
<proteinExistence type="predicted"/>